<keyword evidence="3 4" id="KW-0732">Signal</keyword>
<name>A0A553JUP9_SHEHA</name>
<evidence type="ECO:0000256" key="3">
    <source>
        <dbReference type="ARBA" id="ARBA00022729"/>
    </source>
</evidence>
<organism evidence="5 6">
    <name type="scientific">Shewanella hanedai</name>
    <name type="common">Alteromonas hanedai</name>
    <dbReference type="NCBI Taxonomy" id="25"/>
    <lineage>
        <taxon>Bacteria</taxon>
        <taxon>Pseudomonadati</taxon>
        <taxon>Pseudomonadota</taxon>
        <taxon>Gammaproteobacteria</taxon>
        <taxon>Alteromonadales</taxon>
        <taxon>Shewanellaceae</taxon>
        <taxon>Shewanella</taxon>
    </lineage>
</organism>
<proteinExistence type="predicted"/>
<evidence type="ECO:0000256" key="4">
    <source>
        <dbReference type="SAM" id="SignalP"/>
    </source>
</evidence>
<comment type="function">
    <text evidence="1">May be involved in the biogenesis of curli organelles.</text>
</comment>
<gene>
    <name evidence="5" type="ORF">FN961_00675</name>
</gene>
<dbReference type="Proteomes" id="UP000318126">
    <property type="component" value="Unassembled WGS sequence"/>
</dbReference>
<evidence type="ECO:0000313" key="6">
    <source>
        <dbReference type="Proteomes" id="UP000318126"/>
    </source>
</evidence>
<evidence type="ECO:0000256" key="2">
    <source>
        <dbReference type="ARBA" id="ARBA00014031"/>
    </source>
</evidence>
<dbReference type="OrthoDB" id="1443407at2"/>
<evidence type="ECO:0000256" key="1">
    <source>
        <dbReference type="ARBA" id="ARBA00003989"/>
    </source>
</evidence>
<evidence type="ECO:0000313" key="5">
    <source>
        <dbReference type="EMBL" id="TRY16178.1"/>
    </source>
</evidence>
<feature type="chain" id="PRO_5021850708" description="Curli production assembly/transport component CsgF" evidence="4">
    <location>
        <begin position="20"/>
        <end position="130"/>
    </location>
</feature>
<keyword evidence="6" id="KW-1185">Reference proteome</keyword>
<sequence length="130" mass="13983">MNYRMLILAASITISSAQATELVYTPINPSFGGSALNGSYLLNKANAQNDHEADSSDKDFVTRFKESLERNILNEITREIAKGNITDGTYDTGDFRIEVATVGDGVMLTITNLLTGEVTVIEMPVYGGGG</sequence>
<dbReference type="RefSeq" id="WP_143562623.1">
    <property type="nucleotide sequence ID" value="NZ_BMPL01000001.1"/>
</dbReference>
<accession>A0A553JUP9</accession>
<comment type="caution">
    <text evidence="5">The sequence shown here is derived from an EMBL/GenBank/DDBJ whole genome shotgun (WGS) entry which is preliminary data.</text>
</comment>
<protein>
    <recommendedName>
        <fullName evidence="2">Curli production assembly/transport component CsgF</fullName>
    </recommendedName>
</protein>
<dbReference type="AlphaFoldDB" id="A0A553JUP9"/>
<dbReference type="Pfam" id="PF10614">
    <property type="entry name" value="CsgF"/>
    <property type="match status" value="1"/>
</dbReference>
<dbReference type="EMBL" id="VKGK01000001">
    <property type="protein sequence ID" value="TRY16178.1"/>
    <property type="molecule type" value="Genomic_DNA"/>
</dbReference>
<dbReference type="InterPro" id="IPR018893">
    <property type="entry name" value="T8SS_CsgF"/>
</dbReference>
<reference evidence="6" key="1">
    <citation type="submission" date="2019-07" db="EMBL/GenBank/DDBJ databases">
        <title>Shewanella sp. YLB-08 draft genomic sequence.</title>
        <authorList>
            <person name="Yu L."/>
        </authorList>
    </citation>
    <scope>NUCLEOTIDE SEQUENCE [LARGE SCALE GENOMIC DNA]</scope>
    <source>
        <strain evidence="6">JCM 20706</strain>
    </source>
</reference>
<feature type="signal peptide" evidence="4">
    <location>
        <begin position="1"/>
        <end position="19"/>
    </location>
</feature>